<dbReference type="InterPro" id="IPR000515">
    <property type="entry name" value="MetI-like"/>
</dbReference>
<accession>A0A0N0XV73</accession>
<dbReference type="GO" id="GO:0016887">
    <property type="term" value="F:ATP hydrolysis activity"/>
    <property type="evidence" value="ECO:0007669"/>
    <property type="project" value="InterPro"/>
</dbReference>
<evidence type="ECO:0000256" key="9">
    <source>
        <dbReference type="RuleBase" id="RU363032"/>
    </source>
</evidence>
<evidence type="ECO:0000256" key="4">
    <source>
        <dbReference type="ARBA" id="ARBA00022692"/>
    </source>
</evidence>
<evidence type="ECO:0000256" key="3">
    <source>
        <dbReference type="ARBA" id="ARBA00022448"/>
    </source>
</evidence>
<evidence type="ECO:0000259" key="11">
    <source>
        <dbReference type="PROSITE" id="PS50893"/>
    </source>
</evidence>
<comment type="similarity">
    <text evidence="9">Belongs to the binding-protein-dependent transport system permease family.</text>
</comment>
<evidence type="ECO:0000313" key="14">
    <source>
        <dbReference type="Proteomes" id="UP000037982"/>
    </source>
</evidence>
<evidence type="ECO:0000256" key="7">
    <source>
        <dbReference type="ARBA" id="ARBA00022989"/>
    </source>
</evidence>
<dbReference type="PROSITE" id="PS00211">
    <property type="entry name" value="ABC_TRANSPORTER_1"/>
    <property type="match status" value="2"/>
</dbReference>
<evidence type="ECO:0000256" key="1">
    <source>
        <dbReference type="ARBA" id="ARBA00004141"/>
    </source>
</evidence>
<dbReference type="Proteomes" id="UP000037982">
    <property type="component" value="Unassembled WGS sequence"/>
</dbReference>
<dbReference type="Pfam" id="PF00528">
    <property type="entry name" value="BPD_transp_1"/>
    <property type="match status" value="1"/>
</dbReference>
<evidence type="ECO:0000259" key="12">
    <source>
        <dbReference type="PROSITE" id="PS50928"/>
    </source>
</evidence>
<keyword evidence="4 9" id="KW-0812">Transmembrane</keyword>
<dbReference type="SUPFAM" id="SSF161098">
    <property type="entry name" value="MetI-like"/>
    <property type="match status" value="1"/>
</dbReference>
<dbReference type="GO" id="GO:0005886">
    <property type="term" value="C:plasma membrane"/>
    <property type="evidence" value="ECO:0007669"/>
    <property type="project" value="UniProtKB-SubCell"/>
</dbReference>
<dbReference type="EMBL" id="LGKG01000137">
    <property type="protein sequence ID" value="KPC62727.1"/>
    <property type="molecule type" value="Genomic_DNA"/>
</dbReference>
<feature type="domain" description="ABC transporter" evidence="11">
    <location>
        <begin position="281"/>
        <end position="532"/>
    </location>
</feature>
<dbReference type="InterPro" id="IPR035906">
    <property type="entry name" value="MetI-like_sf"/>
</dbReference>
<dbReference type="InterPro" id="IPR003439">
    <property type="entry name" value="ABC_transporter-like_ATP-bd"/>
</dbReference>
<dbReference type="InterPro" id="IPR003593">
    <property type="entry name" value="AAA+_ATPase"/>
</dbReference>
<dbReference type="CDD" id="cd06261">
    <property type="entry name" value="TM_PBP2"/>
    <property type="match status" value="1"/>
</dbReference>
<dbReference type="Gene3D" id="3.40.50.300">
    <property type="entry name" value="P-loop containing nucleotide triphosphate hydrolases"/>
    <property type="match status" value="2"/>
</dbReference>
<organism evidence="13 14">
    <name type="scientific">Streptomyces chattanoogensis</name>
    <dbReference type="NCBI Taxonomy" id="66876"/>
    <lineage>
        <taxon>Bacteria</taxon>
        <taxon>Bacillati</taxon>
        <taxon>Actinomycetota</taxon>
        <taxon>Actinomycetes</taxon>
        <taxon>Kitasatosporales</taxon>
        <taxon>Streptomycetaceae</taxon>
        <taxon>Streptomyces</taxon>
    </lineage>
</organism>
<dbReference type="GO" id="GO:0005524">
    <property type="term" value="F:ATP binding"/>
    <property type="evidence" value="ECO:0007669"/>
    <property type="project" value="UniProtKB-KW"/>
</dbReference>
<comment type="similarity">
    <text evidence="2">Belongs to the ABC transporter superfamily.</text>
</comment>
<sequence length="831" mass="86040">MVAASVLAGAVLLALLGPLLAPHGTGEVLDMPYAPAGGAASLGTDHLGADVLSRFLAGGCSLVLLSVAALAVAYVAGAAAGMLAALRGGRIDTTVLRCADVLLSLPAFLLLSVTVVAVGRGTAGVGAATVVVLLPEIVRVVRAATLQALQHDYVEAALARGERTGYVLMREVLPNLAPVLATDAGVRFVGSVFIVATAGFLGYGAQPPAADWGLMLLENRDGLTLQPLAVAVPAAGILLLLLAANVLLDAIFPAARRPRKRRGKPYPLCADTAEGVNDAVLRLRDLTVEAPAAGPGGSRTIVDGVGLDLVPGRMLALIGPSGSGKTTVGLAALGELRPGLELCRGDVRLAGRPVFGLPQRALRRLRSRHAGYVPQDPRTSLAPTMRVADHIGEFLRARSIRRPERPERIRAALRRVRLPDDDEFLRRLPHQLSGGQRQRVALAAALAHEPDLLVLDEPTSALDPATAAALLADVGDLRRDGGPAVLLIAHDLAQVASIADEVAVLDAGRLVEHGPVAEVLKRPASPAARELVGAARAVALPSARFTAGSESPTETPTDDATGGALPGTAPVLCLSGLDAGRDGRPVLQGIDLSVEPGGCLSVVGPSGGGKTTLLRCLTGLHSEWTGDLRLAGAKVPRGLRGRSGEQLRLVQLVPQDPHDSLNPRHTVGRIVARPLRRHRPDLGPDAVRREVHRLLDRVGLTADHAERVPEQLSGGQRQRVALARALAVEPAVLLCDEVTSALDAPTAATVVALLAELRRETGVALVVVTHDLSVPARLGGRLAVLADGRIRESGPARRLLTSPADPVTGELLAAVPRLPVVAGSVPAAGDR</sequence>
<dbReference type="CDD" id="cd03257">
    <property type="entry name" value="ABC_NikE_OppD_transporters"/>
    <property type="match status" value="2"/>
</dbReference>
<dbReference type="InterPro" id="IPR017871">
    <property type="entry name" value="ABC_transporter-like_CS"/>
</dbReference>
<keyword evidence="3 9" id="KW-0813">Transport</keyword>
<evidence type="ECO:0000256" key="5">
    <source>
        <dbReference type="ARBA" id="ARBA00022741"/>
    </source>
</evidence>
<feature type="transmembrane region" description="Helical" evidence="9">
    <location>
        <begin position="184"/>
        <end position="205"/>
    </location>
</feature>
<dbReference type="InterPro" id="IPR027417">
    <property type="entry name" value="P-loop_NTPase"/>
</dbReference>
<dbReference type="AlphaFoldDB" id="A0A0N0XV73"/>
<keyword evidence="8 9" id="KW-0472">Membrane</keyword>
<evidence type="ECO:0000313" key="13">
    <source>
        <dbReference type="EMBL" id="KPC62727.1"/>
    </source>
</evidence>
<keyword evidence="14" id="KW-1185">Reference proteome</keyword>
<dbReference type="SMART" id="SM00382">
    <property type="entry name" value="AAA"/>
    <property type="match status" value="2"/>
</dbReference>
<feature type="region of interest" description="Disordered" evidence="10">
    <location>
        <begin position="543"/>
        <end position="565"/>
    </location>
</feature>
<dbReference type="PROSITE" id="PS50893">
    <property type="entry name" value="ABC_TRANSPORTER_2"/>
    <property type="match status" value="2"/>
</dbReference>
<name>A0A0N0XV73_9ACTN</name>
<feature type="transmembrane region" description="Helical" evidence="9">
    <location>
        <begin position="55"/>
        <end position="86"/>
    </location>
</feature>
<reference evidence="14" key="1">
    <citation type="submission" date="2015-07" db="EMBL/GenBank/DDBJ databases">
        <authorList>
            <person name="Ju K.-S."/>
            <person name="Doroghazi J.R."/>
            <person name="Metcalf W.W."/>
        </authorList>
    </citation>
    <scope>NUCLEOTIDE SEQUENCE [LARGE SCALE GENOMIC DNA]</scope>
    <source>
        <strain evidence="14">NRRL ISP-5002</strain>
    </source>
</reference>
<evidence type="ECO:0000256" key="10">
    <source>
        <dbReference type="SAM" id="MobiDB-lite"/>
    </source>
</evidence>
<evidence type="ECO:0000256" key="6">
    <source>
        <dbReference type="ARBA" id="ARBA00022840"/>
    </source>
</evidence>
<feature type="transmembrane region" description="Helical" evidence="9">
    <location>
        <begin position="123"/>
        <end position="141"/>
    </location>
</feature>
<feature type="transmembrane region" description="Helical" evidence="9">
    <location>
        <begin position="98"/>
        <end position="117"/>
    </location>
</feature>
<dbReference type="Pfam" id="PF00005">
    <property type="entry name" value="ABC_tran"/>
    <property type="match status" value="2"/>
</dbReference>
<proteinExistence type="inferred from homology"/>
<evidence type="ECO:0000256" key="8">
    <source>
        <dbReference type="ARBA" id="ARBA00023136"/>
    </source>
</evidence>
<gene>
    <name evidence="13" type="ORF">ADL29_18355</name>
</gene>
<dbReference type="SUPFAM" id="SSF52540">
    <property type="entry name" value="P-loop containing nucleoside triphosphate hydrolases"/>
    <property type="match status" value="2"/>
</dbReference>
<feature type="domain" description="ABC transporter" evidence="11">
    <location>
        <begin position="572"/>
        <end position="812"/>
    </location>
</feature>
<keyword evidence="6" id="KW-0067">ATP-binding</keyword>
<evidence type="ECO:0000256" key="2">
    <source>
        <dbReference type="ARBA" id="ARBA00005417"/>
    </source>
</evidence>
<dbReference type="InterPro" id="IPR050319">
    <property type="entry name" value="ABC_transp_ATP-bind"/>
</dbReference>
<evidence type="ECO:0008006" key="15">
    <source>
        <dbReference type="Google" id="ProtNLM"/>
    </source>
</evidence>
<keyword evidence="5" id="KW-0547">Nucleotide-binding</keyword>
<dbReference type="PATRIC" id="fig|66876.3.peg.4013"/>
<dbReference type="PANTHER" id="PTHR43776">
    <property type="entry name" value="TRANSPORT ATP-BINDING PROTEIN"/>
    <property type="match status" value="1"/>
</dbReference>
<keyword evidence="7 9" id="KW-1133">Transmembrane helix</keyword>
<protein>
    <recommendedName>
        <fullName evidence="15">ABC transporter ATP-binding protein</fullName>
    </recommendedName>
</protein>
<dbReference type="PANTHER" id="PTHR43776:SF7">
    <property type="entry name" value="D,D-DIPEPTIDE TRANSPORT ATP-BINDING PROTEIN DDPF-RELATED"/>
    <property type="match status" value="1"/>
</dbReference>
<feature type="domain" description="ABC transmembrane type-1" evidence="12">
    <location>
        <begin position="59"/>
        <end position="248"/>
    </location>
</feature>
<comment type="subcellular location">
    <subcellularLocation>
        <location evidence="9">Cell membrane</location>
        <topology evidence="9">Multi-pass membrane protein</topology>
    </subcellularLocation>
    <subcellularLocation>
        <location evidence="1">Membrane</location>
        <topology evidence="1">Multi-pass membrane protein</topology>
    </subcellularLocation>
</comment>
<dbReference type="Gene3D" id="1.10.3720.10">
    <property type="entry name" value="MetI-like"/>
    <property type="match status" value="1"/>
</dbReference>
<feature type="transmembrane region" description="Helical" evidence="9">
    <location>
        <begin position="225"/>
        <end position="252"/>
    </location>
</feature>
<comment type="caution">
    <text evidence="13">The sequence shown here is derived from an EMBL/GenBank/DDBJ whole genome shotgun (WGS) entry which is preliminary data.</text>
</comment>
<dbReference type="PROSITE" id="PS50928">
    <property type="entry name" value="ABC_TM1"/>
    <property type="match status" value="1"/>
</dbReference>
<dbReference type="GO" id="GO:0055085">
    <property type="term" value="P:transmembrane transport"/>
    <property type="evidence" value="ECO:0007669"/>
    <property type="project" value="InterPro"/>
</dbReference>